<organism evidence="1">
    <name type="scientific">Siphoviridae sp. ctGoR6</name>
    <dbReference type="NCBI Taxonomy" id="2825416"/>
    <lineage>
        <taxon>Viruses</taxon>
        <taxon>Duplodnaviria</taxon>
        <taxon>Heunggongvirae</taxon>
        <taxon>Uroviricota</taxon>
        <taxon>Caudoviricetes</taxon>
    </lineage>
</organism>
<protein>
    <submittedName>
        <fullName evidence="1">Uncharacterized protein</fullName>
    </submittedName>
</protein>
<name>A0A8S5U144_9CAUD</name>
<dbReference type="EMBL" id="BK015979">
    <property type="protein sequence ID" value="DAF88171.1"/>
    <property type="molecule type" value="Genomic_DNA"/>
</dbReference>
<sequence>MIRNGKSTMDQRNFAWINSNKQIKTQIAT</sequence>
<evidence type="ECO:0000313" key="1">
    <source>
        <dbReference type="EMBL" id="DAF88171.1"/>
    </source>
</evidence>
<proteinExistence type="predicted"/>
<accession>A0A8S5U144</accession>
<reference evidence="1" key="1">
    <citation type="journal article" date="2021" name="Proc. Natl. Acad. Sci. U.S.A.">
        <title>A Catalog of Tens of Thousands of Viruses from Human Metagenomes Reveals Hidden Associations with Chronic Diseases.</title>
        <authorList>
            <person name="Tisza M.J."/>
            <person name="Buck C.B."/>
        </authorList>
    </citation>
    <scope>NUCLEOTIDE SEQUENCE</scope>
    <source>
        <strain evidence="1">CtGoR6</strain>
    </source>
</reference>